<protein>
    <submittedName>
        <fullName evidence="2">Uncharacterized protein</fullName>
    </submittedName>
</protein>
<dbReference type="EMBL" id="SNRY01010985">
    <property type="protein sequence ID" value="KAA6305089.1"/>
    <property type="molecule type" value="Genomic_DNA"/>
</dbReference>
<feature type="transmembrane region" description="Helical" evidence="1">
    <location>
        <begin position="42"/>
        <end position="62"/>
    </location>
</feature>
<gene>
    <name evidence="2" type="ORF">EZS27_043261</name>
</gene>
<proteinExistence type="predicted"/>
<keyword evidence="1" id="KW-0812">Transmembrane</keyword>
<keyword evidence="1" id="KW-1133">Transmembrane helix</keyword>
<feature type="non-terminal residue" evidence="2">
    <location>
        <position position="1"/>
    </location>
</feature>
<comment type="caution">
    <text evidence="2">The sequence shown here is derived from an EMBL/GenBank/DDBJ whole genome shotgun (WGS) entry which is preliminary data.</text>
</comment>
<evidence type="ECO:0000256" key="1">
    <source>
        <dbReference type="SAM" id="Phobius"/>
    </source>
</evidence>
<evidence type="ECO:0000313" key="2">
    <source>
        <dbReference type="EMBL" id="KAA6305089.1"/>
    </source>
</evidence>
<sequence>ENDANLICTIDFINETRQPDEELTQQPTEMTIIEKRSLRSKILLVGFIVVLSVAIIGAYIYVGMKLGSVS</sequence>
<keyword evidence="1" id="KW-0472">Membrane</keyword>
<accession>A0A5J4P9K3</accession>
<name>A0A5J4P9K3_9ZZZZ</name>
<organism evidence="2">
    <name type="scientific">termite gut metagenome</name>
    <dbReference type="NCBI Taxonomy" id="433724"/>
    <lineage>
        <taxon>unclassified sequences</taxon>
        <taxon>metagenomes</taxon>
        <taxon>organismal metagenomes</taxon>
    </lineage>
</organism>
<reference evidence="2" key="1">
    <citation type="submission" date="2019-03" db="EMBL/GenBank/DDBJ databases">
        <title>Single cell metagenomics reveals metabolic interactions within the superorganism composed of flagellate Streblomastix strix and complex community of Bacteroidetes bacteria on its surface.</title>
        <authorList>
            <person name="Treitli S.C."/>
            <person name="Kolisko M."/>
            <person name="Husnik F."/>
            <person name="Keeling P."/>
            <person name="Hampl V."/>
        </authorList>
    </citation>
    <scope>NUCLEOTIDE SEQUENCE</scope>
    <source>
        <strain evidence="2">STM</strain>
    </source>
</reference>
<dbReference type="AlphaFoldDB" id="A0A5J4P9K3"/>